<keyword evidence="5 7" id="KW-1133">Transmembrane helix</keyword>
<gene>
    <name evidence="9" type="ORF">DCC88_02605</name>
</gene>
<comment type="caution">
    <text evidence="9">The sequence shown here is derived from an EMBL/GenBank/DDBJ whole genome shotgun (WGS) entry which is preliminary data.</text>
</comment>
<dbReference type="EMBL" id="QOVW01000017">
    <property type="protein sequence ID" value="RDB36921.1"/>
    <property type="molecule type" value="Genomic_DNA"/>
</dbReference>
<comment type="subcellular location">
    <subcellularLocation>
        <location evidence="1">Membrane</location>
        <topology evidence="1">Multi-pass membrane protein</topology>
    </subcellularLocation>
</comment>
<feature type="transmembrane region" description="Helical" evidence="7">
    <location>
        <begin position="91"/>
        <end position="110"/>
    </location>
</feature>
<dbReference type="PANTHER" id="PTHR30576">
    <property type="entry name" value="COLANIC BIOSYNTHESIS UDP-GLUCOSE LIPID CARRIER TRANSFERASE"/>
    <property type="match status" value="1"/>
</dbReference>
<dbReference type="GO" id="GO:0016020">
    <property type="term" value="C:membrane"/>
    <property type="evidence" value="ECO:0007669"/>
    <property type="project" value="UniProtKB-SubCell"/>
</dbReference>
<evidence type="ECO:0000256" key="1">
    <source>
        <dbReference type="ARBA" id="ARBA00004141"/>
    </source>
</evidence>
<accession>A0A369KQM9</accession>
<organism evidence="9 10">
    <name type="scientific">Spirobacillus cienkowskii</name>
    <dbReference type="NCBI Taxonomy" id="495820"/>
    <lineage>
        <taxon>Bacteria</taxon>
        <taxon>Pseudomonadati</taxon>
        <taxon>Bdellovibrionota</taxon>
        <taxon>Oligoflexia</taxon>
        <taxon>Silvanigrellales</taxon>
        <taxon>Spirobacillus</taxon>
    </lineage>
</organism>
<dbReference type="PANTHER" id="PTHR30576:SF0">
    <property type="entry name" value="UNDECAPRENYL-PHOSPHATE N-ACETYLGALACTOSAMINYL 1-PHOSPHATE TRANSFERASE-RELATED"/>
    <property type="match status" value="1"/>
</dbReference>
<evidence type="ECO:0000256" key="7">
    <source>
        <dbReference type="SAM" id="Phobius"/>
    </source>
</evidence>
<dbReference type="Pfam" id="PF02397">
    <property type="entry name" value="Bac_transf"/>
    <property type="match status" value="1"/>
</dbReference>
<evidence type="ECO:0000256" key="6">
    <source>
        <dbReference type="ARBA" id="ARBA00023136"/>
    </source>
</evidence>
<sequence>MIHVKHIKRRKTFVLIDIACVCLSIYLAFFIRTNIYLPIFQDLLPLSALSQNINFLLATFTFSLVFLFSGYIIGLYDIWNTSNISVWANKLLVPNFFIVSFAFSFLYLSQNFNFPRSYLVTLFVVNFFLSLAWRIIYFKITNKEISNVVLVGDYESCLQFSKEFSKEPFLNKIKVCSIFINNSFNISDNNTIPIKNINEFESYSQHHPYSSIIIVSTTSLQYNFFAEIFKAARQGVQVFTVPNHYEILLGRLKHIHVNDLPLLELKLDSSISFYTIIKRTFDIILSLVSIIILITPMLLVALLIKLTSQGPIFYTQTRVGKNSEKFKIIKFRSMIHNAEQHTGAILALKNDERITKFGNFMRKTRIDELPQLINILKGDMSFIGPRPERPAFVEQFEKEIPAYAERTRIRPGVTGLAQIHGDYNSSADTKLKYDLAYLVNQSLFLDIQILIKTIKVVMMKKGQ</sequence>
<keyword evidence="4 7" id="KW-0812">Transmembrane</keyword>
<dbReference type="GO" id="GO:0016780">
    <property type="term" value="F:phosphotransferase activity, for other substituted phosphate groups"/>
    <property type="evidence" value="ECO:0007669"/>
    <property type="project" value="TreeGrafter"/>
</dbReference>
<keyword evidence="3 9" id="KW-0808">Transferase</keyword>
<dbReference type="AlphaFoldDB" id="A0A369KQM9"/>
<feature type="transmembrane region" description="Helical" evidence="7">
    <location>
        <begin position="12"/>
        <end position="35"/>
    </location>
</feature>
<proteinExistence type="inferred from homology"/>
<evidence type="ECO:0000256" key="2">
    <source>
        <dbReference type="ARBA" id="ARBA00006464"/>
    </source>
</evidence>
<feature type="transmembrane region" description="Helical" evidence="7">
    <location>
        <begin position="116"/>
        <end position="137"/>
    </location>
</feature>
<evidence type="ECO:0000256" key="3">
    <source>
        <dbReference type="ARBA" id="ARBA00022679"/>
    </source>
</evidence>
<dbReference type="Gene3D" id="3.40.50.720">
    <property type="entry name" value="NAD(P)-binding Rossmann-like Domain"/>
    <property type="match status" value="1"/>
</dbReference>
<evidence type="ECO:0000256" key="4">
    <source>
        <dbReference type="ARBA" id="ARBA00022692"/>
    </source>
</evidence>
<keyword evidence="6 7" id="KW-0472">Membrane</keyword>
<name>A0A369KQM9_9BACT</name>
<evidence type="ECO:0000259" key="8">
    <source>
        <dbReference type="Pfam" id="PF02397"/>
    </source>
</evidence>
<dbReference type="InterPro" id="IPR003362">
    <property type="entry name" value="Bact_transf"/>
</dbReference>
<dbReference type="Proteomes" id="UP000253934">
    <property type="component" value="Unassembled WGS sequence"/>
</dbReference>
<protein>
    <submittedName>
        <fullName evidence="9">Sugar transferase</fullName>
    </submittedName>
</protein>
<dbReference type="InterPro" id="IPR017475">
    <property type="entry name" value="EPS_sugar_tfrase"/>
</dbReference>
<reference evidence="9" key="1">
    <citation type="submission" date="2018-04" db="EMBL/GenBank/DDBJ databases">
        <title>Draft genome sequence of the Candidatus Spirobacillus cienkowskii, a pathogen of freshwater Daphnia species, reconstructed from hemolymph metagenomic reads.</title>
        <authorList>
            <person name="Bresciani L."/>
            <person name="Lemos L.N."/>
            <person name="Wale N."/>
            <person name="Lin J.Y."/>
            <person name="Fernandes G.R."/>
            <person name="Duffy M.A."/>
            <person name="Rodrigues J.M."/>
        </authorList>
    </citation>
    <scope>NUCLEOTIDE SEQUENCE [LARGE SCALE GENOMIC DNA]</scope>
    <source>
        <strain evidence="9">Binning01</strain>
    </source>
</reference>
<feature type="transmembrane region" description="Helical" evidence="7">
    <location>
        <begin position="55"/>
        <end position="79"/>
    </location>
</feature>
<keyword evidence="10" id="KW-1185">Reference proteome</keyword>
<comment type="similarity">
    <text evidence="2">Belongs to the bacterial sugar transferase family.</text>
</comment>
<evidence type="ECO:0000313" key="10">
    <source>
        <dbReference type="Proteomes" id="UP000253934"/>
    </source>
</evidence>
<dbReference type="NCBIfam" id="TIGR03025">
    <property type="entry name" value="EPS_sugtrans"/>
    <property type="match status" value="1"/>
</dbReference>
<feature type="transmembrane region" description="Helical" evidence="7">
    <location>
        <begin position="283"/>
        <end position="304"/>
    </location>
</feature>
<evidence type="ECO:0000313" key="9">
    <source>
        <dbReference type="EMBL" id="RDB36921.1"/>
    </source>
</evidence>
<evidence type="ECO:0000256" key="5">
    <source>
        <dbReference type="ARBA" id="ARBA00022989"/>
    </source>
</evidence>
<feature type="domain" description="Bacterial sugar transferase" evidence="8">
    <location>
        <begin position="278"/>
        <end position="458"/>
    </location>
</feature>